<comment type="similarity">
    <text evidence="7">Belongs to the aspartate/glutamate racemases family.</text>
</comment>
<name>A0A2Z4GAX0_9BACT</name>
<dbReference type="AlphaFoldDB" id="A0A2Z4GAX0"/>
<comment type="pathway">
    <text evidence="7">Cell wall biogenesis; peptidoglycan biosynthesis.</text>
</comment>
<accession>A0A2Z4GAX0</accession>
<dbReference type="InterPro" id="IPR015942">
    <property type="entry name" value="Asp/Glu/hydantoin_racemase"/>
</dbReference>
<dbReference type="InterPro" id="IPR004391">
    <property type="entry name" value="Glu_race"/>
</dbReference>
<keyword evidence="3 7" id="KW-0133">Cell shape</keyword>
<keyword evidence="6 7" id="KW-0961">Cell wall biogenesis/degradation</keyword>
<dbReference type="InterPro" id="IPR018187">
    <property type="entry name" value="Asp/Glu_racemase_AS_1"/>
</dbReference>
<feature type="binding site" evidence="7">
    <location>
        <begin position="183"/>
        <end position="184"/>
    </location>
    <ligand>
        <name>substrate</name>
    </ligand>
</feature>
<organism evidence="8 9">
    <name type="scientific">Arcticibacterium luteifluviistationis</name>
    <dbReference type="NCBI Taxonomy" id="1784714"/>
    <lineage>
        <taxon>Bacteria</taxon>
        <taxon>Pseudomonadati</taxon>
        <taxon>Bacteroidota</taxon>
        <taxon>Cytophagia</taxon>
        <taxon>Cytophagales</taxon>
        <taxon>Leadbetterellaceae</taxon>
        <taxon>Arcticibacterium</taxon>
    </lineage>
</organism>
<evidence type="ECO:0000256" key="7">
    <source>
        <dbReference type="HAMAP-Rule" id="MF_00258"/>
    </source>
</evidence>
<proteinExistence type="inferred from homology"/>
<evidence type="ECO:0000313" key="8">
    <source>
        <dbReference type="EMBL" id="AWV98083.1"/>
    </source>
</evidence>
<dbReference type="GO" id="GO:0008881">
    <property type="term" value="F:glutamate racemase activity"/>
    <property type="evidence" value="ECO:0007669"/>
    <property type="project" value="UniProtKB-UniRule"/>
</dbReference>
<feature type="binding site" evidence="7">
    <location>
        <begin position="73"/>
        <end position="74"/>
    </location>
    <ligand>
        <name>substrate</name>
    </ligand>
</feature>
<evidence type="ECO:0000256" key="6">
    <source>
        <dbReference type="ARBA" id="ARBA00023316"/>
    </source>
</evidence>
<feature type="binding site" evidence="7">
    <location>
        <begin position="41"/>
        <end position="42"/>
    </location>
    <ligand>
        <name>substrate</name>
    </ligand>
</feature>
<evidence type="ECO:0000256" key="4">
    <source>
        <dbReference type="ARBA" id="ARBA00022984"/>
    </source>
</evidence>
<dbReference type="InterPro" id="IPR001920">
    <property type="entry name" value="Asp/Glu_race"/>
</dbReference>
<keyword evidence="4 7" id="KW-0573">Peptidoglycan synthesis</keyword>
<dbReference type="Pfam" id="PF01177">
    <property type="entry name" value="Asp_Glu_race"/>
    <property type="match status" value="1"/>
</dbReference>
<dbReference type="SUPFAM" id="SSF53681">
    <property type="entry name" value="Aspartate/glutamate racemase"/>
    <property type="match status" value="2"/>
</dbReference>
<dbReference type="OrthoDB" id="9801055at2"/>
<evidence type="ECO:0000256" key="5">
    <source>
        <dbReference type="ARBA" id="ARBA00023235"/>
    </source>
</evidence>
<comment type="function">
    <text evidence="7">Provides the (R)-glutamate required for cell wall biosynthesis.</text>
</comment>
<dbReference type="PANTHER" id="PTHR21198:SF3">
    <property type="entry name" value="GLUTAMATE RACEMASE"/>
    <property type="match status" value="1"/>
</dbReference>
<evidence type="ECO:0000256" key="1">
    <source>
        <dbReference type="ARBA" id="ARBA00001602"/>
    </source>
</evidence>
<dbReference type="PROSITE" id="PS00923">
    <property type="entry name" value="ASP_GLU_RACEMASE_1"/>
    <property type="match status" value="1"/>
</dbReference>
<dbReference type="EC" id="5.1.1.3" evidence="2 7"/>
<feature type="binding site" evidence="7">
    <location>
        <begin position="9"/>
        <end position="10"/>
    </location>
    <ligand>
        <name>substrate</name>
    </ligand>
</feature>
<dbReference type="HAMAP" id="MF_00258">
    <property type="entry name" value="Glu_racemase"/>
    <property type="match status" value="1"/>
</dbReference>
<gene>
    <name evidence="7 8" type="primary">murI</name>
    <name evidence="8" type="ORF">DJ013_07815</name>
</gene>
<evidence type="ECO:0000256" key="3">
    <source>
        <dbReference type="ARBA" id="ARBA00022960"/>
    </source>
</evidence>
<dbReference type="Proteomes" id="UP000249873">
    <property type="component" value="Chromosome"/>
</dbReference>
<feature type="active site" description="Proton donor/acceptor" evidence="7">
    <location>
        <position position="72"/>
    </location>
</feature>
<reference evidence="8 9" key="1">
    <citation type="submission" date="2018-05" db="EMBL/GenBank/DDBJ databases">
        <title>Complete genome sequence of Arcticibacterium luteifluviistationis SM1504T, a cytophagaceae bacterium isolated from Arctic surface seawater.</title>
        <authorList>
            <person name="Li Y."/>
            <person name="Qin Q.-L."/>
        </authorList>
    </citation>
    <scope>NUCLEOTIDE SEQUENCE [LARGE SCALE GENOMIC DNA]</scope>
    <source>
        <strain evidence="8 9">SM1504</strain>
    </source>
</reference>
<sequence>MSNLIGVFDSGIGGLTLLNELTKKLPQENYAYYADVANVPYSYKTPEEILGYVEKAVLFLRDKGAKMIVLACNTATNVAVEYLRVKYDFPIVAIQPAVKVAADFDDSKRILAAATPITLAATRYKNLVASLGVEDRITNVALPKLVEFAEKGIFKGEEVEAYLQEQISPYNTEEYHYMVLGCTHFTFYEELIEKLFKNLKTVDGNKGTANQVKRILGSEGMLKAEGSGLVTFYESGVLVSDLAKYIKLMLKLRAS</sequence>
<evidence type="ECO:0000313" key="9">
    <source>
        <dbReference type="Proteomes" id="UP000249873"/>
    </source>
</evidence>
<dbReference type="GO" id="GO:0071555">
    <property type="term" value="P:cell wall organization"/>
    <property type="evidence" value="ECO:0007669"/>
    <property type="project" value="UniProtKB-KW"/>
</dbReference>
<keyword evidence="9" id="KW-1185">Reference proteome</keyword>
<evidence type="ECO:0000256" key="2">
    <source>
        <dbReference type="ARBA" id="ARBA00013090"/>
    </source>
</evidence>
<dbReference type="PANTHER" id="PTHR21198">
    <property type="entry name" value="GLUTAMATE RACEMASE"/>
    <property type="match status" value="1"/>
</dbReference>
<dbReference type="NCBIfam" id="TIGR00067">
    <property type="entry name" value="glut_race"/>
    <property type="match status" value="1"/>
</dbReference>
<dbReference type="EMBL" id="CP029480">
    <property type="protein sequence ID" value="AWV98083.1"/>
    <property type="molecule type" value="Genomic_DNA"/>
</dbReference>
<comment type="catalytic activity">
    <reaction evidence="1 7">
        <text>L-glutamate = D-glutamate</text>
        <dbReference type="Rhea" id="RHEA:12813"/>
        <dbReference type="ChEBI" id="CHEBI:29985"/>
        <dbReference type="ChEBI" id="CHEBI:29986"/>
        <dbReference type="EC" id="5.1.1.3"/>
    </reaction>
</comment>
<dbReference type="KEGG" id="als:DJ013_07815"/>
<protein>
    <recommendedName>
        <fullName evidence="2 7">Glutamate racemase</fullName>
        <ecNumber evidence="2 7">5.1.1.3</ecNumber>
    </recommendedName>
</protein>
<feature type="active site" description="Proton donor/acceptor" evidence="7">
    <location>
        <position position="182"/>
    </location>
</feature>
<dbReference type="GO" id="GO:0008360">
    <property type="term" value="P:regulation of cell shape"/>
    <property type="evidence" value="ECO:0007669"/>
    <property type="project" value="UniProtKB-KW"/>
</dbReference>
<dbReference type="GO" id="GO:0009252">
    <property type="term" value="P:peptidoglycan biosynthetic process"/>
    <property type="evidence" value="ECO:0007669"/>
    <property type="project" value="UniProtKB-UniRule"/>
</dbReference>
<dbReference type="UniPathway" id="UPA00219"/>
<keyword evidence="5 7" id="KW-0413">Isomerase</keyword>
<dbReference type="Gene3D" id="3.40.50.1860">
    <property type="match status" value="2"/>
</dbReference>